<evidence type="ECO:0008006" key="3">
    <source>
        <dbReference type="Google" id="ProtNLM"/>
    </source>
</evidence>
<comment type="caution">
    <text evidence="1">The sequence shown here is derived from an EMBL/GenBank/DDBJ whole genome shotgun (WGS) entry which is preliminary data.</text>
</comment>
<reference evidence="1 2" key="1">
    <citation type="submission" date="2016-12" db="EMBL/GenBank/DDBJ databases">
        <title>Trade-off between light-utilization and light-protection in marine flavobacteria.</title>
        <authorList>
            <person name="Kumagai Y."/>
            <person name="Yoshizawa S."/>
            <person name="Kogure K."/>
            <person name="Iwasaki W."/>
        </authorList>
    </citation>
    <scope>NUCLEOTIDE SEQUENCE [LARGE SCALE GENOMIC DNA]</scope>
    <source>
        <strain evidence="1 2">KCTC 12100</strain>
    </source>
</reference>
<dbReference type="InterPro" id="IPR058180">
    <property type="entry name" value="BPSS1187-like"/>
</dbReference>
<evidence type="ECO:0000313" key="1">
    <source>
        <dbReference type="EMBL" id="PQJ73663.1"/>
    </source>
</evidence>
<dbReference type="InterPro" id="IPR029058">
    <property type="entry name" value="AB_hydrolase_fold"/>
</dbReference>
<dbReference type="EMBL" id="MSCK01000001">
    <property type="protein sequence ID" value="PQJ73663.1"/>
    <property type="molecule type" value="Genomic_DNA"/>
</dbReference>
<sequence>MKEANSPHLIVYNPEAKQGKLLFFMPGTGGVALKGPRALFATAVSQGYRVINISYINRPAVAQICRGDNLLENTNCTAEFRTKRIYGDTKFSLIKDEPQDAIVRRLTKLLLYLSENDKDGNWDFYLENGAPKWSEIAVSGQSQGGGMAAFIAQEHLVARVIDFSGGWDYSEGKKIAKWYSNKSITPANLWYGTYHAKEPNAKIIKETYYALGIPENQIYEFNLPVPKGKKGHSNGVRNTGYRTQWIELLGKGN</sequence>
<dbReference type="AlphaFoldDB" id="A0A2P6CFH6"/>
<dbReference type="SUPFAM" id="SSF53474">
    <property type="entry name" value="alpha/beta-Hydrolases"/>
    <property type="match status" value="1"/>
</dbReference>
<dbReference type="NCBIfam" id="NF047580">
    <property type="entry name" value="BPSS1187_fam"/>
    <property type="match status" value="1"/>
</dbReference>
<proteinExistence type="predicted"/>
<dbReference type="Gene3D" id="3.40.50.1820">
    <property type="entry name" value="alpha/beta hydrolase"/>
    <property type="match status" value="1"/>
</dbReference>
<evidence type="ECO:0000313" key="2">
    <source>
        <dbReference type="Proteomes" id="UP000247345"/>
    </source>
</evidence>
<dbReference type="Proteomes" id="UP000247345">
    <property type="component" value="Unassembled WGS sequence"/>
</dbReference>
<protein>
    <recommendedName>
        <fullName evidence="3">Alpha/beta hydrolase</fullName>
    </recommendedName>
</protein>
<name>A0A2P6CFH6_9FLAO</name>
<gene>
    <name evidence="1" type="ORF">BTO14_02150</name>
</gene>
<accession>A0A2P6CFH6</accession>
<organism evidence="1 2">
    <name type="scientific">Polaribacter butkevichii</name>
    <dbReference type="NCBI Taxonomy" id="218490"/>
    <lineage>
        <taxon>Bacteria</taxon>
        <taxon>Pseudomonadati</taxon>
        <taxon>Bacteroidota</taxon>
        <taxon>Flavobacteriia</taxon>
        <taxon>Flavobacteriales</taxon>
        <taxon>Flavobacteriaceae</taxon>
    </lineage>
</organism>
<keyword evidence="2" id="KW-1185">Reference proteome</keyword>